<dbReference type="Proteomes" id="UP000799436">
    <property type="component" value="Unassembled WGS sequence"/>
</dbReference>
<proteinExistence type="predicted"/>
<evidence type="ECO:0000313" key="3">
    <source>
        <dbReference type="Proteomes" id="UP000799436"/>
    </source>
</evidence>
<dbReference type="EMBL" id="ML995878">
    <property type="protein sequence ID" value="KAF2766046.1"/>
    <property type="molecule type" value="Genomic_DNA"/>
</dbReference>
<keyword evidence="3" id="KW-1185">Reference proteome</keyword>
<gene>
    <name evidence="2" type="ORF">EJ03DRAFT_192336</name>
</gene>
<sequence length="89" mass="10481">MSVSFWPHVASRRHDSRRRPDSEELASAWRASLRKISDHRYGCHAAICYYWYLSPLISSDCRMSSKFELKAAIMKLRKRVSRGSSNYRI</sequence>
<dbReference type="AlphaFoldDB" id="A0A6G1KZI3"/>
<organism evidence="2 3">
    <name type="scientific">Teratosphaeria nubilosa</name>
    <dbReference type="NCBI Taxonomy" id="161662"/>
    <lineage>
        <taxon>Eukaryota</taxon>
        <taxon>Fungi</taxon>
        <taxon>Dikarya</taxon>
        <taxon>Ascomycota</taxon>
        <taxon>Pezizomycotina</taxon>
        <taxon>Dothideomycetes</taxon>
        <taxon>Dothideomycetidae</taxon>
        <taxon>Mycosphaerellales</taxon>
        <taxon>Teratosphaeriaceae</taxon>
        <taxon>Teratosphaeria</taxon>
    </lineage>
</organism>
<name>A0A6G1KZI3_9PEZI</name>
<reference evidence="2" key="1">
    <citation type="journal article" date="2020" name="Stud. Mycol.">
        <title>101 Dothideomycetes genomes: a test case for predicting lifestyles and emergence of pathogens.</title>
        <authorList>
            <person name="Haridas S."/>
            <person name="Albert R."/>
            <person name="Binder M."/>
            <person name="Bloem J."/>
            <person name="Labutti K."/>
            <person name="Salamov A."/>
            <person name="Andreopoulos B."/>
            <person name="Baker S."/>
            <person name="Barry K."/>
            <person name="Bills G."/>
            <person name="Bluhm B."/>
            <person name="Cannon C."/>
            <person name="Castanera R."/>
            <person name="Culley D."/>
            <person name="Daum C."/>
            <person name="Ezra D."/>
            <person name="Gonzalez J."/>
            <person name="Henrissat B."/>
            <person name="Kuo A."/>
            <person name="Liang C."/>
            <person name="Lipzen A."/>
            <person name="Lutzoni F."/>
            <person name="Magnuson J."/>
            <person name="Mondo S."/>
            <person name="Nolan M."/>
            <person name="Ohm R."/>
            <person name="Pangilinan J."/>
            <person name="Park H.-J."/>
            <person name="Ramirez L."/>
            <person name="Alfaro M."/>
            <person name="Sun H."/>
            <person name="Tritt A."/>
            <person name="Yoshinaga Y."/>
            <person name="Zwiers L.-H."/>
            <person name="Turgeon B."/>
            <person name="Goodwin S."/>
            <person name="Spatafora J."/>
            <person name="Crous P."/>
            <person name="Grigoriev I."/>
        </authorList>
    </citation>
    <scope>NUCLEOTIDE SEQUENCE</scope>
    <source>
        <strain evidence="2">CBS 116005</strain>
    </source>
</reference>
<protein>
    <submittedName>
        <fullName evidence="2">Uncharacterized protein</fullName>
    </submittedName>
</protein>
<accession>A0A6G1KZI3</accession>
<evidence type="ECO:0000256" key="1">
    <source>
        <dbReference type="SAM" id="MobiDB-lite"/>
    </source>
</evidence>
<evidence type="ECO:0000313" key="2">
    <source>
        <dbReference type="EMBL" id="KAF2766046.1"/>
    </source>
</evidence>
<feature type="region of interest" description="Disordered" evidence="1">
    <location>
        <begin position="1"/>
        <end position="20"/>
    </location>
</feature>